<keyword evidence="12" id="KW-1185">Reference proteome</keyword>
<keyword evidence="5" id="KW-0804">Transcription</keyword>
<feature type="region of interest" description="Disordered" evidence="9">
    <location>
        <begin position="502"/>
        <end position="528"/>
    </location>
</feature>
<feature type="compositionally biased region" description="Polar residues" evidence="9">
    <location>
        <begin position="502"/>
        <end position="521"/>
    </location>
</feature>
<dbReference type="InParanoid" id="A0A4W3HSK7"/>
<feature type="repeat" description="RPEL" evidence="7">
    <location>
        <begin position="107"/>
        <end position="132"/>
    </location>
</feature>
<feature type="region of interest" description="Disordered" evidence="9">
    <location>
        <begin position="847"/>
        <end position="879"/>
    </location>
</feature>
<reference evidence="11" key="4">
    <citation type="submission" date="2025-08" db="UniProtKB">
        <authorList>
            <consortium name="Ensembl"/>
        </authorList>
    </citation>
    <scope>IDENTIFICATION</scope>
</reference>
<reference evidence="12" key="2">
    <citation type="journal article" date="2007" name="PLoS Biol.">
        <title>Survey sequencing and comparative analysis of the elephant shark (Callorhinchus milii) genome.</title>
        <authorList>
            <person name="Venkatesh B."/>
            <person name="Kirkness E.F."/>
            <person name="Loh Y.H."/>
            <person name="Halpern A.L."/>
            <person name="Lee A.P."/>
            <person name="Johnson J."/>
            <person name="Dandona N."/>
            <person name="Viswanathan L.D."/>
            <person name="Tay A."/>
            <person name="Venter J.C."/>
            <person name="Strausberg R.L."/>
            <person name="Brenner S."/>
        </authorList>
    </citation>
    <scope>NUCLEOTIDE SEQUENCE [LARGE SCALE GENOMIC DNA]</scope>
</reference>
<dbReference type="Gene3D" id="6.10.140.2040">
    <property type="match status" value="1"/>
</dbReference>
<feature type="coiled-coil region" evidence="8">
    <location>
        <begin position="586"/>
        <end position="627"/>
    </location>
</feature>
<evidence type="ECO:0000256" key="2">
    <source>
        <dbReference type="ARBA" id="ARBA00022737"/>
    </source>
</evidence>
<dbReference type="OrthoDB" id="197676at2759"/>
<dbReference type="GO" id="GO:0045944">
    <property type="term" value="P:positive regulation of transcription by RNA polymerase II"/>
    <property type="evidence" value="ECO:0007669"/>
    <property type="project" value="TreeGrafter"/>
</dbReference>
<keyword evidence="2" id="KW-0677">Repeat</keyword>
<dbReference type="GeneTree" id="ENSGT00950000182979"/>
<dbReference type="PROSITE" id="PS50800">
    <property type="entry name" value="SAP"/>
    <property type="match status" value="1"/>
</dbReference>
<keyword evidence="6" id="KW-0539">Nucleus</keyword>
<keyword evidence="4 8" id="KW-0175">Coiled coil</keyword>
<comment type="subcellular location">
    <subcellularLocation>
        <location evidence="1">Nucleus</location>
    </subcellularLocation>
</comment>
<dbReference type="CTD" id="793956"/>
<dbReference type="FunFam" id="1.10.720.30:FF:000002">
    <property type="entry name" value="Myocardin related transcription factor A"/>
    <property type="match status" value="1"/>
</dbReference>
<feature type="compositionally biased region" description="Low complexity" evidence="9">
    <location>
        <begin position="386"/>
        <end position="402"/>
    </location>
</feature>
<evidence type="ECO:0000313" key="12">
    <source>
        <dbReference type="Proteomes" id="UP000314986"/>
    </source>
</evidence>
<keyword evidence="3" id="KW-0805">Transcription regulation</keyword>
<feature type="compositionally biased region" description="Basic and acidic residues" evidence="9">
    <location>
        <begin position="296"/>
        <end position="310"/>
    </location>
</feature>
<feature type="region of interest" description="Disordered" evidence="9">
    <location>
        <begin position="776"/>
        <end position="824"/>
    </location>
</feature>
<dbReference type="SMART" id="SM00707">
    <property type="entry name" value="RPEL"/>
    <property type="match status" value="3"/>
</dbReference>
<dbReference type="SMART" id="SM00513">
    <property type="entry name" value="SAP"/>
    <property type="match status" value="1"/>
</dbReference>
<accession>A0A4W3HSK7</accession>
<dbReference type="InterPro" id="IPR036361">
    <property type="entry name" value="SAP_dom_sf"/>
</dbReference>
<dbReference type="RefSeq" id="XP_007891882.1">
    <property type="nucleotide sequence ID" value="XM_007893691.2"/>
</dbReference>
<feature type="compositionally biased region" description="Low complexity" evidence="9">
    <location>
        <begin position="207"/>
        <end position="237"/>
    </location>
</feature>
<evidence type="ECO:0000256" key="8">
    <source>
        <dbReference type="SAM" id="Coils"/>
    </source>
</evidence>
<gene>
    <name evidence="11" type="primary">mrtfba</name>
</gene>
<organism evidence="11 12">
    <name type="scientific">Callorhinchus milii</name>
    <name type="common">Ghost shark</name>
    <dbReference type="NCBI Taxonomy" id="7868"/>
    <lineage>
        <taxon>Eukaryota</taxon>
        <taxon>Metazoa</taxon>
        <taxon>Chordata</taxon>
        <taxon>Craniata</taxon>
        <taxon>Vertebrata</taxon>
        <taxon>Chondrichthyes</taxon>
        <taxon>Holocephali</taxon>
        <taxon>Chimaeriformes</taxon>
        <taxon>Callorhinchidae</taxon>
        <taxon>Callorhinchus</taxon>
    </lineage>
</organism>
<dbReference type="Pfam" id="PF02755">
    <property type="entry name" value="RPEL"/>
    <property type="match status" value="2"/>
</dbReference>
<evidence type="ECO:0000313" key="11">
    <source>
        <dbReference type="Ensembl" id="ENSCMIP00000019226.1"/>
    </source>
</evidence>
<evidence type="ECO:0000256" key="7">
    <source>
        <dbReference type="PROSITE-ProRule" id="PRU00401"/>
    </source>
</evidence>
<dbReference type="GO" id="GO:0005634">
    <property type="term" value="C:nucleus"/>
    <property type="evidence" value="ECO:0007669"/>
    <property type="project" value="UniProtKB-SubCell"/>
</dbReference>
<evidence type="ECO:0000256" key="4">
    <source>
        <dbReference type="ARBA" id="ARBA00023054"/>
    </source>
</evidence>
<feature type="compositionally biased region" description="Low complexity" evidence="9">
    <location>
        <begin position="859"/>
        <end position="879"/>
    </location>
</feature>
<evidence type="ECO:0000256" key="3">
    <source>
        <dbReference type="ARBA" id="ARBA00023015"/>
    </source>
</evidence>
<feature type="compositionally biased region" description="Low complexity" evidence="9">
    <location>
        <begin position="276"/>
        <end position="286"/>
    </location>
</feature>
<dbReference type="OMA" id="DTFTQHV"/>
<dbReference type="GeneID" id="103178770"/>
<dbReference type="Proteomes" id="UP000314986">
    <property type="component" value="Unassembled WGS sequence"/>
</dbReference>
<evidence type="ECO:0000256" key="9">
    <source>
        <dbReference type="SAM" id="MobiDB-lite"/>
    </source>
</evidence>
<feature type="compositionally biased region" description="Low complexity" evidence="9">
    <location>
        <begin position="784"/>
        <end position="795"/>
    </location>
</feature>
<proteinExistence type="predicted"/>
<dbReference type="Gene3D" id="1.10.720.30">
    <property type="entry name" value="SAP domain"/>
    <property type="match status" value="1"/>
</dbReference>
<dbReference type="STRING" id="7868.ENSCMIP00000019226"/>
<feature type="domain" description="SAP" evidence="10">
    <location>
        <begin position="422"/>
        <end position="456"/>
    </location>
</feature>
<dbReference type="Pfam" id="PF02037">
    <property type="entry name" value="SAP"/>
    <property type="match status" value="1"/>
</dbReference>
<evidence type="ECO:0000256" key="6">
    <source>
        <dbReference type="ARBA" id="ARBA00023242"/>
    </source>
</evidence>
<dbReference type="Ensembl" id="ENSCMIT00000019589.1">
    <property type="protein sequence ID" value="ENSCMIP00000019226.1"/>
    <property type="gene ID" value="ENSCMIG00000008989.1"/>
</dbReference>
<feature type="compositionally biased region" description="Polar residues" evidence="9">
    <location>
        <begin position="262"/>
        <end position="275"/>
    </location>
</feature>
<dbReference type="Gene3D" id="6.10.150.10">
    <property type="match status" value="1"/>
</dbReference>
<feature type="repeat" description="RPEL" evidence="7">
    <location>
        <begin position="63"/>
        <end position="88"/>
    </location>
</feature>
<dbReference type="InterPro" id="IPR004018">
    <property type="entry name" value="RPEL_repeat"/>
</dbReference>
<reference evidence="11" key="5">
    <citation type="submission" date="2025-09" db="UniProtKB">
        <authorList>
            <consortium name="Ensembl"/>
        </authorList>
    </citation>
    <scope>IDENTIFICATION</scope>
</reference>
<feature type="region of interest" description="Disordered" evidence="9">
    <location>
        <begin position="191"/>
        <end position="315"/>
    </location>
</feature>
<dbReference type="PANTHER" id="PTHR22793:SF5">
    <property type="entry name" value="MYOCARDIN-RELATED TRANSCRIPTION FACTOR B"/>
    <property type="match status" value="1"/>
</dbReference>
<dbReference type="PANTHER" id="PTHR22793">
    <property type="entry name" value="MYOCARDIN-RELATED TRANSCRIPTION FACTOR-RELATED"/>
    <property type="match status" value="1"/>
</dbReference>
<sequence>MDHGMPPAILVSLNDHLAVFSKEDSHLRCFITPSPQSEVVACEFEELSLQTNQNLPPLNERKNVLQLRLQQRRTREQLVDQGIMPPLKSPAAFHEQRKSLERAKTEDYLKHKIRSRPDRSELVRMHILEETLAEPSLQATQMKLKRARLADDLNEKIAQRPGPMELVEKNILPVDSSLKEAIKVGQVQFSDPSDRFSFDEDSSDALSPEQPGSQESQSSAPSPGEMKASESSSCSSSPIPNTIIQYHPQPMPDFLKPAPLPDQQTTRSAGNTQFMSTSTSSKPTPTLIKQSQPKSANDKNRSKKSKDTKPRVKQLKYHQYVPPDKKHEKAEPPMDTNYARLLQQQQLFLQLQILSQQQQHYNYPAILPAPPKSCTNNQTLNSPSMSSALGTNSTGTLSSSAGVTRHNSNFPCRKLAVLPSNVDDLKVAELKMELKFRGLPVSGTKTDLIERLKVFHDTINLGVNTAVVKVSSSSVRNHTTVTFPIANFSGVMTNTETAANGVQPFESLNSPSPISPTPSEQSSLSTDDSNLTDMFTELVTVMSPSQLTMHPSPVKLAVNEDSKGINMATSNLAHQGAILSGVDVNSAEKDRKLQDKERQIEDLKRKLENEQRLVEELKIQLEIEKRCQQQQQQSADQKHLNSVIKEETSLSSCPVSRQFVTASNQGFGSTNIANVGMTGQTSMKQIPLIVKEEVPPTAAKQHNTTSQLYSSPSRQTQDKVIAQGQPHTLLTTQTKPQLLLPFPIQTQNTNTCSNSKQLQAVNITLQSQSQIQTPASVPAPALVQPSAPQKQAQKQEAVSHHIFSHHPQNRKVFTSTSSSSAFPYQSPSTAAIQQCFMNSSTNGMLHPRINSVSSLQNGPSRSNKSGRSSSSPSQSQQQQFLVQGSVFSNSLPKTKDPPRYEEAVKQVCNLQHREESSAHSQQMDDLFDILIESGEISPIVKEEPLPATKMRAVVANISSLPVNTVLSRPPLQVQMAPLPLSLEPGNNFTICSEDQLEALLDGPLSSGANVSPLTVTQEGTEALSLIEHLQNDLLNTSSILDQHRSPMDTCDMHFTTESTCLNLDLPDTNLDNMDWLDLTMPGSSTGLTPVNSTAPSVFSTDFLDSQDLQLNWD</sequence>
<dbReference type="KEGG" id="cmk:103178770"/>
<evidence type="ECO:0000256" key="5">
    <source>
        <dbReference type="ARBA" id="ARBA00023163"/>
    </source>
</evidence>
<dbReference type="SUPFAM" id="SSF68906">
    <property type="entry name" value="SAP domain"/>
    <property type="match status" value="1"/>
</dbReference>
<protein>
    <submittedName>
        <fullName evidence="11">Myocardin related transcription factor B</fullName>
    </submittedName>
</protein>
<dbReference type="PROSITE" id="PS51073">
    <property type="entry name" value="RPEL"/>
    <property type="match status" value="3"/>
</dbReference>
<dbReference type="AlphaFoldDB" id="A0A4W3HSK7"/>
<dbReference type="GO" id="GO:0003713">
    <property type="term" value="F:transcription coactivator activity"/>
    <property type="evidence" value="ECO:0007669"/>
    <property type="project" value="TreeGrafter"/>
</dbReference>
<dbReference type="InterPro" id="IPR043451">
    <property type="entry name" value="Myocardin-like"/>
</dbReference>
<name>A0A4W3HSK7_CALMI</name>
<evidence type="ECO:0000259" key="10">
    <source>
        <dbReference type="PROSITE" id="PS50800"/>
    </source>
</evidence>
<reference evidence="12" key="1">
    <citation type="journal article" date="2006" name="Science">
        <title>Ancient noncoding elements conserved in the human genome.</title>
        <authorList>
            <person name="Venkatesh B."/>
            <person name="Kirkness E.F."/>
            <person name="Loh Y.H."/>
            <person name="Halpern A.L."/>
            <person name="Lee A.P."/>
            <person name="Johnson J."/>
            <person name="Dandona N."/>
            <person name="Viswanathan L.D."/>
            <person name="Tay A."/>
            <person name="Venter J.C."/>
            <person name="Strausberg R.L."/>
            <person name="Brenner S."/>
        </authorList>
    </citation>
    <scope>NUCLEOTIDE SEQUENCE [LARGE SCALE GENOMIC DNA]</scope>
</reference>
<dbReference type="GO" id="GO:0051145">
    <property type="term" value="P:smooth muscle cell differentiation"/>
    <property type="evidence" value="ECO:0007669"/>
    <property type="project" value="TreeGrafter"/>
</dbReference>
<reference evidence="12" key="3">
    <citation type="journal article" date="2014" name="Nature">
        <title>Elephant shark genome provides unique insights into gnathostome evolution.</title>
        <authorList>
            <consortium name="International Elephant Shark Genome Sequencing Consortium"/>
            <person name="Venkatesh B."/>
            <person name="Lee A.P."/>
            <person name="Ravi V."/>
            <person name="Maurya A.K."/>
            <person name="Lian M.M."/>
            <person name="Swann J.B."/>
            <person name="Ohta Y."/>
            <person name="Flajnik M.F."/>
            <person name="Sutoh Y."/>
            <person name="Kasahara M."/>
            <person name="Hoon S."/>
            <person name="Gangu V."/>
            <person name="Roy S.W."/>
            <person name="Irimia M."/>
            <person name="Korzh V."/>
            <person name="Kondrychyn I."/>
            <person name="Lim Z.W."/>
            <person name="Tay B.H."/>
            <person name="Tohari S."/>
            <person name="Kong K.W."/>
            <person name="Ho S."/>
            <person name="Lorente-Galdos B."/>
            <person name="Quilez J."/>
            <person name="Marques-Bonet T."/>
            <person name="Raney B.J."/>
            <person name="Ingham P.W."/>
            <person name="Tay A."/>
            <person name="Hillier L.W."/>
            <person name="Minx P."/>
            <person name="Boehm T."/>
            <person name="Wilson R.K."/>
            <person name="Brenner S."/>
            <person name="Warren W.C."/>
        </authorList>
    </citation>
    <scope>NUCLEOTIDE SEQUENCE [LARGE SCALE GENOMIC DNA]</scope>
</reference>
<feature type="region of interest" description="Disordered" evidence="9">
    <location>
        <begin position="382"/>
        <end position="403"/>
    </location>
</feature>
<feature type="repeat" description="RPEL" evidence="7">
    <location>
        <begin position="151"/>
        <end position="176"/>
    </location>
</feature>
<dbReference type="InterPro" id="IPR003034">
    <property type="entry name" value="SAP_dom"/>
</dbReference>
<evidence type="ECO:0000256" key="1">
    <source>
        <dbReference type="ARBA" id="ARBA00004123"/>
    </source>
</evidence>